<dbReference type="RefSeq" id="WP_023560390.1">
    <property type="nucleotide sequence ID" value="NC_022657.1"/>
</dbReference>
<dbReference type="PATRIC" id="fig|1246995.3.peg.5868"/>
<sequence>MTSTDAGRPLRVAIGEDDVLLREGVARILTDAGLEVVSRSGDADDLLHRTLAYRPDVVVADVHMPPGFTDDGLRAAMELRRRSPGIGVLILSQFCEPAYVMDLVGERPEGVGYLLKERVGDVTAFVDAVTRVAAGGSALDPEVVARMLGRRTREGPLQQLTPRELAVLAAMAEGLSNLGVAESLLISHASVEKHVTAIFRKLRIAPLDSENRRVQAVLTYLRTDDRRR</sequence>
<dbReference type="Pfam" id="PF00196">
    <property type="entry name" value="GerE"/>
    <property type="match status" value="1"/>
</dbReference>
<dbReference type="Gene3D" id="3.40.50.2300">
    <property type="match status" value="1"/>
</dbReference>
<evidence type="ECO:0000256" key="4">
    <source>
        <dbReference type="ARBA" id="ARBA00023163"/>
    </source>
</evidence>
<evidence type="ECO:0000313" key="8">
    <source>
        <dbReference type="EMBL" id="AGZ44053.1"/>
    </source>
</evidence>
<dbReference type="InterPro" id="IPR039420">
    <property type="entry name" value="WalR-like"/>
</dbReference>
<dbReference type="InterPro" id="IPR001789">
    <property type="entry name" value="Sig_transdc_resp-reg_receiver"/>
</dbReference>
<evidence type="ECO:0000256" key="2">
    <source>
        <dbReference type="ARBA" id="ARBA00023015"/>
    </source>
</evidence>
<gene>
    <name evidence="8" type="ORF">AFR_28960</name>
</gene>
<dbReference type="PROSITE" id="PS50110">
    <property type="entry name" value="RESPONSE_REGULATORY"/>
    <property type="match status" value="1"/>
</dbReference>
<dbReference type="GO" id="GO:0006355">
    <property type="term" value="P:regulation of DNA-templated transcription"/>
    <property type="evidence" value="ECO:0007669"/>
    <property type="project" value="InterPro"/>
</dbReference>
<dbReference type="PROSITE" id="PS50043">
    <property type="entry name" value="HTH_LUXR_2"/>
    <property type="match status" value="1"/>
</dbReference>
<dbReference type="STRING" id="1246995.AFR_28960"/>
<keyword evidence="9" id="KW-1185">Reference proteome</keyword>
<dbReference type="PANTHER" id="PTHR43214:SF24">
    <property type="entry name" value="TRANSCRIPTIONAL REGULATORY PROTEIN NARL-RELATED"/>
    <property type="match status" value="1"/>
</dbReference>
<dbReference type="InterPro" id="IPR000792">
    <property type="entry name" value="Tscrpt_reg_LuxR_C"/>
</dbReference>
<dbReference type="OrthoDB" id="4135368at2"/>
<dbReference type="PANTHER" id="PTHR43214">
    <property type="entry name" value="TWO-COMPONENT RESPONSE REGULATOR"/>
    <property type="match status" value="1"/>
</dbReference>
<dbReference type="PROSITE" id="PS00622">
    <property type="entry name" value="HTH_LUXR_1"/>
    <property type="match status" value="1"/>
</dbReference>
<dbReference type="CDD" id="cd06170">
    <property type="entry name" value="LuxR_C_like"/>
    <property type="match status" value="1"/>
</dbReference>
<protein>
    <submittedName>
        <fullName evidence="8">LuxR family transcriptional regulator</fullName>
    </submittedName>
</protein>
<keyword evidence="2" id="KW-0805">Transcription regulation</keyword>
<evidence type="ECO:0000256" key="1">
    <source>
        <dbReference type="ARBA" id="ARBA00022553"/>
    </source>
</evidence>
<keyword evidence="4" id="KW-0804">Transcription</keyword>
<feature type="domain" description="HTH luxR-type" evidence="6">
    <location>
        <begin position="153"/>
        <end position="224"/>
    </location>
</feature>
<evidence type="ECO:0000256" key="5">
    <source>
        <dbReference type="PROSITE-ProRule" id="PRU00169"/>
    </source>
</evidence>
<dbReference type="SMART" id="SM00448">
    <property type="entry name" value="REC"/>
    <property type="match status" value="1"/>
</dbReference>
<dbReference type="HOGENOM" id="CLU_000445_90_0_11"/>
<dbReference type="PRINTS" id="PR00038">
    <property type="entry name" value="HTHLUXR"/>
</dbReference>
<dbReference type="InterPro" id="IPR058245">
    <property type="entry name" value="NreC/VraR/RcsB-like_REC"/>
</dbReference>
<evidence type="ECO:0000256" key="3">
    <source>
        <dbReference type="ARBA" id="ARBA00023125"/>
    </source>
</evidence>
<dbReference type="EMBL" id="CP006272">
    <property type="protein sequence ID" value="AGZ44053.1"/>
    <property type="molecule type" value="Genomic_DNA"/>
</dbReference>
<dbReference type="InterPro" id="IPR016032">
    <property type="entry name" value="Sig_transdc_resp-reg_C-effctor"/>
</dbReference>
<dbReference type="GO" id="GO:0000160">
    <property type="term" value="P:phosphorelay signal transduction system"/>
    <property type="evidence" value="ECO:0007669"/>
    <property type="project" value="InterPro"/>
</dbReference>
<dbReference type="CDD" id="cd17535">
    <property type="entry name" value="REC_NarL-like"/>
    <property type="match status" value="1"/>
</dbReference>
<feature type="modified residue" description="4-aspartylphosphate" evidence="5">
    <location>
        <position position="61"/>
    </location>
</feature>
<keyword evidence="1 5" id="KW-0597">Phosphoprotein</keyword>
<feature type="domain" description="Response regulatory" evidence="7">
    <location>
        <begin position="11"/>
        <end position="131"/>
    </location>
</feature>
<dbReference type="Pfam" id="PF00072">
    <property type="entry name" value="Response_reg"/>
    <property type="match status" value="1"/>
</dbReference>
<proteinExistence type="predicted"/>
<keyword evidence="3" id="KW-0238">DNA-binding</keyword>
<dbReference type="InterPro" id="IPR011006">
    <property type="entry name" value="CheY-like_superfamily"/>
</dbReference>
<evidence type="ECO:0000259" key="6">
    <source>
        <dbReference type="PROSITE" id="PS50043"/>
    </source>
</evidence>
<dbReference type="SMART" id="SM00421">
    <property type="entry name" value="HTH_LUXR"/>
    <property type="match status" value="1"/>
</dbReference>
<dbReference type="SUPFAM" id="SSF46894">
    <property type="entry name" value="C-terminal effector domain of the bipartite response regulators"/>
    <property type="match status" value="1"/>
</dbReference>
<reference evidence="8 9" key="1">
    <citation type="journal article" date="2014" name="J. Biotechnol.">
        <title>Complete genome sequence of the actinobacterium Actinoplanes friuliensis HAG 010964, producer of the lipopeptide antibiotic friulimycin.</title>
        <authorList>
            <person name="Ruckert C."/>
            <person name="Szczepanowski R."/>
            <person name="Albersmeier A."/>
            <person name="Goesmann A."/>
            <person name="Fischer N."/>
            <person name="Steinkamper A."/>
            <person name="Puhler A."/>
            <person name="Biener R."/>
            <person name="Schwartz D."/>
            <person name="Kalinowski J."/>
        </authorList>
    </citation>
    <scope>NUCLEOTIDE SEQUENCE [LARGE SCALE GENOMIC DNA]</scope>
    <source>
        <strain evidence="8 9">DSM 7358</strain>
    </source>
</reference>
<dbReference type="GO" id="GO:0003677">
    <property type="term" value="F:DNA binding"/>
    <property type="evidence" value="ECO:0007669"/>
    <property type="project" value="UniProtKB-KW"/>
</dbReference>
<dbReference type="KEGG" id="afs:AFR_28960"/>
<name>U5W4E0_9ACTN</name>
<evidence type="ECO:0000259" key="7">
    <source>
        <dbReference type="PROSITE" id="PS50110"/>
    </source>
</evidence>
<evidence type="ECO:0000313" key="9">
    <source>
        <dbReference type="Proteomes" id="UP000017746"/>
    </source>
</evidence>
<dbReference type="AlphaFoldDB" id="U5W4E0"/>
<organism evidence="8 9">
    <name type="scientific">Actinoplanes friuliensis DSM 7358</name>
    <dbReference type="NCBI Taxonomy" id="1246995"/>
    <lineage>
        <taxon>Bacteria</taxon>
        <taxon>Bacillati</taxon>
        <taxon>Actinomycetota</taxon>
        <taxon>Actinomycetes</taxon>
        <taxon>Micromonosporales</taxon>
        <taxon>Micromonosporaceae</taxon>
        <taxon>Actinoplanes</taxon>
    </lineage>
</organism>
<accession>U5W4E0</accession>
<dbReference type="eggNOG" id="COG2197">
    <property type="taxonomic scope" value="Bacteria"/>
</dbReference>
<dbReference type="SUPFAM" id="SSF52172">
    <property type="entry name" value="CheY-like"/>
    <property type="match status" value="1"/>
</dbReference>
<dbReference type="Proteomes" id="UP000017746">
    <property type="component" value="Chromosome"/>
</dbReference>